<gene>
    <name evidence="2" type="ORF">HDA39_007567</name>
</gene>
<evidence type="ECO:0000313" key="3">
    <source>
        <dbReference type="Proteomes" id="UP000549971"/>
    </source>
</evidence>
<reference evidence="2 3" key="1">
    <citation type="submission" date="2020-08" db="EMBL/GenBank/DDBJ databases">
        <title>Sequencing the genomes of 1000 actinobacteria strains.</title>
        <authorList>
            <person name="Klenk H.-P."/>
        </authorList>
    </citation>
    <scope>NUCLEOTIDE SEQUENCE [LARGE SCALE GENOMIC DNA]</scope>
    <source>
        <strain evidence="2 3">DSM 28967</strain>
    </source>
</reference>
<evidence type="ECO:0000313" key="2">
    <source>
        <dbReference type="EMBL" id="MBB5840833.1"/>
    </source>
</evidence>
<sequence>MSDATYVVGITTTDSEEAAETLAAGLVRDELAACVQISSPIKSFYRWEGAVQTDTEWQLWIKTTGELAEVVTSWIREHHSYDVPELVFLPVTAGNPDYLKWITNETRSSQP</sequence>
<evidence type="ECO:0000256" key="1">
    <source>
        <dbReference type="ARBA" id="ARBA00010169"/>
    </source>
</evidence>
<dbReference type="Pfam" id="PF03091">
    <property type="entry name" value="CutA1"/>
    <property type="match status" value="1"/>
</dbReference>
<comment type="similarity">
    <text evidence="1">Belongs to the CutA family.</text>
</comment>
<accession>A0A7W9JEW4</accession>
<dbReference type="EMBL" id="JACHMY010000001">
    <property type="protein sequence ID" value="MBB5840833.1"/>
    <property type="molecule type" value="Genomic_DNA"/>
</dbReference>
<dbReference type="AlphaFoldDB" id="A0A7W9JEW4"/>
<dbReference type="InterPro" id="IPR004323">
    <property type="entry name" value="Ion_tolerance_CutA"/>
</dbReference>
<dbReference type="RefSeq" id="WP_184803475.1">
    <property type="nucleotide sequence ID" value="NZ_JACHMY010000001.1"/>
</dbReference>
<organism evidence="2 3">
    <name type="scientific">Kribbella italica</name>
    <dbReference type="NCBI Taxonomy" id="1540520"/>
    <lineage>
        <taxon>Bacteria</taxon>
        <taxon>Bacillati</taxon>
        <taxon>Actinomycetota</taxon>
        <taxon>Actinomycetes</taxon>
        <taxon>Propionibacteriales</taxon>
        <taxon>Kribbellaceae</taxon>
        <taxon>Kribbella</taxon>
    </lineage>
</organism>
<keyword evidence="3" id="KW-1185">Reference proteome</keyword>
<dbReference type="SUPFAM" id="SSF54913">
    <property type="entry name" value="GlnB-like"/>
    <property type="match status" value="1"/>
</dbReference>
<dbReference type="PANTHER" id="PTHR23419">
    <property type="entry name" value="DIVALENT CATION TOLERANCE CUTA-RELATED"/>
    <property type="match status" value="1"/>
</dbReference>
<dbReference type="GO" id="GO:0010038">
    <property type="term" value="P:response to metal ion"/>
    <property type="evidence" value="ECO:0007669"/>
    <property type="project" value="InterPro"/>
</dbReference>
<dbReference type="GO" id="GO:0005507">
    <property type="term" value="F:copper ion binding"/>
    <property type="evidence" value="ECO:0007669"/>
    <property type="project" value="TreeGrafter"/>
</dbReference>
<comment type="caution">
    <text evidence="2">The sequence shown here is derived from an EMBL/GenBank/DDBJ whole genome shotgun (WGS) entry which is preliminary data.</text>
</comment>
<dbReference type="Proteomes" id="UP000549971">
    <property type="component" value="Unassembled WGS sequence"/>
</dbReference>
<dbReference type="InterPro" id="IPR011322">
    <property type="entry name" value="N-reg_PII-like_a/b"/>
</dbReference>
<proteinExistence type="inferred from homology"/>
<protein>
    <submittedName>
        <fullName evidence="2">Periplasmic divalent cation tolerance protein</fullName>
    </submittedName>
</protein>
<dbReference type="Gene3D" id="3.30.70.120">
    <property type="match status" value="1"/>
</dbReference>
<dbReference type="InterPro" id="IPR015867">
    <property type="entry name" value="N-reg_PII/ATP_PRibTrfase_C"/>
</dbReference>
<dbReference type="PANTHER" id="PTHR23419:SF8">
    <property type="entry name" value="FI09726P"/>
    <property type="match status" value="1"/>
</dbReference>
<name>A0A7W9JEW4_9ACTN</name>